<comment type="caution">
    <text evidence="10">The sequence shown here is derived from an EMBL/GenBank/DDBJ whole genome shotgun (WGS) entry which is preliminary data.</text>
</comment>
<evidence type="ECO:0000256" key="6">
    <source>
        <dbReference type="ARBA" id="ARBA00022989"/>
    </source>
</evidence>
<evidence type="ECO:0000256" key="3">
    <source>
        <dbReference type="ARBA" id="ARBA00022475"/>
    </source>
</evidence>
<dbReference type="InterPro" id="IPR006626">
    <property type="entry name" value="PbH1"/>
</dbReference>
<keyword evidence="3" id="KW-1003">Cell membrane</keyword>
<keyword evidence="8" id="KW-0325">Glycoprotein</keyword>
<dbReference type="Pfam" id="PF10162">
    <property type="entry name" value="G8"/>
    <property type="match status" value="1"/>
</dbReference>
<evidence type="ECO:0000256" key="7">
    <source>
        <dbReference type="ARBA" id="ARBA00023136"/>
    </source>
</evidence>
<evidence type="ECO:0000259" key="9">
    <source>
        <dbReference type="PROSITE" id="PS51484"/>
    </source>
</evidence>
<dbReference type="InterPro" id="IPR052387">
    <property type="entry name" value="Fibrocystin"/>
</dbReference>
<dbReference type="PROSITE" id="PS51484">
    <property type="entry name" value="G8"/>
    <property type="match status" value="1"/>
</dbReference>
<organism evidence="10 11">
    <name type="scientific">Chryseotalea sanaruensis</name>
    <dbReference type="NCBI Taxonomy" id="2482724"/>
    <lineage>
        <taxon>Bacteria</taxon>
        <taxon>Pseudomonadati</taxon>
        <taxon>Bacteroidota</taxon>
        <taxon>Cytophagia</taxon>
        <taxon>Cytophagales</taxon>
        <taxon>Chryseotaleaceae</taxon>
        <taxon>Chryseotalea</taxon>
    </lineage>
</organism>
<keyword evidence="4" id="KW-0812">Transmembrane</keyword>
<gene>
    <name evidence="10" type="ORF">SanaruYs_31500</name>
</gene>
<evidence type="ECO:0000256" key="2">
    <source>
        <dbReference type="ARBA" id="ARBA00004236"/>
    </source>
</evidence>
<dbReference type="InterPro" id="IPR012334">
    <property type="entry name" value="Pectin_lyas_fold"/>
</dbReference>
<evidence type="ECO:0000256" key="8">
    <source>
        <dbReference type="ARBA" id="ARBA00023180"/>
    </source>
</evidence>
<reference evidence="10 11" key="1">
    <citation type="submission" date="2018-11" db="EMBL/GenBank/DDBJ databases">
        <title>Chryseotalea sanarue gen. nov., sp., nov., a member of the family Cytophagaceae, isolated from a brackish lake in Hamamatsu Japan.</title>
        <authorList>
            <person name="Maejima Y."/>
            <person name="Iino T."/>
            <person name="Muraguchi Y."/>
            <person name="Fukuda K."/>
            <person name="Ohkuma M."/>
            <person name="Moriuchi R."/>
            <person name="Dohra H."/>
            <person name="Kimbara K."/>
            <person name="Shintani M."/>
        </authorList>
    </citation>
    <scope>NUCLEOTIDE SEQUENCE [LARGE SCALE GENOMIC DNA]</scope>
    <source>
        <strain evidence="10 11">Ys</strain>
    </source>
</reference>
<keyword evidence="5" id="KW-0732">Signal</keyword>
<dbReference type="SMART" id="SM01225">
    <property type="entry name" value="G8"/>
    <property type="match status" value="1"/>
</dbReference>
<dbReference type="RefSeq" id="WP_127123565.1">
    <property type="nucleotide sequence ID" value="NZ_BHXQ01000006.1"/>
</dbReference>
<evidence type="ECO:0000256" key="5">
    <source>
        <dbReference type="ARBA" id="ARBA00022729"/>
    </source>
</evidence>
<dbReference type="EMBL" id="BHXQ01000006">
    <property type="protein sequence ID" value="GCC52910.1"/>
    <property type="molecule type" value="Genomic_DNA"/>
</dbReference>
<dbReference type="Pfam" id="PF24606">
    <property type="entry name" value="CEMIP_beta-hel"/>
    <property type="match status" value="1"/>
</dbReference>
<evidence type="ECO:0000313" key="10">
    <source>
        <dbReference type="EMBL" id="GCC52910.1"/>
    </source>
</evidence>
<accession>A0A401UDG0</accession>
<dbReference type="Gene3D" id="2.160.20.10">
    <property type="entry name" value="Single-stranded right-handed beta-helix, Pectin lyase-like"/>
    <property type="match status" value="1"/>
</dbReference>
<dbReference type="Proteomes" id="UP000288227">
    <property type="component" value="Unassembled WGS sequence"/>
</dbReference>
<dbReference type="InterPro" id="IPR019316">
    <property type="entry name" value="G8_domain"/>
</dbReference>
<protein>
    <recommendedName>
        <fullName evidence="9">G8 domain-containing protein</fullName>
    </recommendedName>
</protein>
<keyword evidence="6" id="KW-1133">Transmembrane helix</keyword>
<comment type="subcellular location">
    <subcellularLocation>
        <location evidence="2">Cell membrane</location>
    </subcellularLocation>
    <subcellularLocation>
        <location evidence="1">Membrane</location>
        <topology evidence="1">Single-pass membrane protein</topology>
    </subcellularLocation>
</comment>
<evidence type="ECO:0000256" key="4">
    <source>
        <dbReference type="ARBA" id="ARBA00022692"/>
    </source>
</evidence>
<dbReference type="InterPro" id="IPR055401">
    <property type="entry name" value="CEMIP_beta-hel_dom"/>
</dbReference>
<dbReference type="PANTHER" id="PTHR46769">
    <property type="entry name" value="POLYCYSTIC KIDNEY AND HEPATIC DISEASE 1 (AUTOSOMAL RECESSIVE)-LIKE 1"/>
    <property type="match status" value="1"/>
</dbReference>
<feature type="domain" description="G8" evidence="9">
    <location>
        <begin position="107"/>
        <end position="223"/>
    </location>
</feature>
<sequence length="970" mass="107640">MKNIFFTILAFLFISFVGEAQILEVQFYDTLRLEVPATTIGNIQWQISNDGESWENLTNANAFTTKQVILNTSNYFRAQITQQDCAPTFSDITQVIGTPVHLWSNPATWPNGKPTTGSEVVIPEGMTIRLDENPPALGGITVNGELEFARKDLQLSAKWIMVHGTLRIGTEQHPFLQKATISLTDTDTQASIMGMGTRGIVLMDGNLELHGKSPDVIWTKLNEHAALGSTSINLLQNVDWKVGDELVIAPTDYYLAGNGISTTQKNTITSVNSTQIGLTTPLNAFRWGLLQYPTTPGMSLQPANLLTPPQPDTETLQTPLVLDERAEIGNLSRNIVIQAPDDDVWQTQGFGVHIMVMGSSVAHVDGVEIKRGGQRGRLRRYPFHWHMLSYNGTQAIADASGQYFKNSVIHTSRNRGIVIHGTNGVLVQNNIVYDIQGHGIFTEDAVERRNIIDGNLVLRVRNPPYASRLKMHEVNEKGSSGFWISNPDNTIINNIAADCGSFGFWLAFPTRPFGESTGVVAEDGLLMNPSRMEFGVFDNNTSHSNGINGIHIDDVENDNEGNTIGFQYASNEGGRATPWPEPSLRRFHLTRFKVWKNMGPGVWDSARRPTNQSVVSADNHGRFFAGSGDDGIIERSLIIGTSLNHEMNGTGRSDVADPFVGFSNPDPVAFATYHSTFDIRDNIVINFPATANGRSGVFSTEDYYTRPVDKGMIRNTNNLIQNSHPGVKLRPVFQHYALASALLDAQGVWGPAGNYFVYDEPFFTYGKTVSVVPPGDISGGVSVPGPFYGFEGFVLHGVGDTPPQNQSYNDLMGIEVNRLNNDLQTIATWTVNPAQSGWLLDHMRHFATTPEGIYELTFPWETTHPTNFQVNVENMLEASDTQVIGIQFDGNINASVRLWVDSDTWFNYAELNSLQEIIDSDGETFWQDNVNNRVWVKIRGGRWEFWTNNPQEDLPSSDELIYETVVLRIF</sequence>
<keyword evidence="7" id="KW-0472">Membrane</keyword>
<dbReference type="OrthoDB" id="2985529at2"/>
<evidence type="ECO:0000256" key="1">
    <source>
        <dbReference type="ARBA" id="ARBA00004167"/>
    </source>
</evidence>
<name>A0A401UDG0_9BACT</name>
<keyword evidence="11" id="KW-1185">Reference proteome</keyword>
<dbReference type="SUPFAM" id="SSF51126">
    <property type="entry name" value="Pectin lyase-like"/>
    <property type="match status" value="1"/>
</dbReference>
<dbReference type="SMART" id="SM00710">
    <property type="entry name" value="PbH1"/>
    <property type="match status" value="5"/>
</dbReference>
<dbReference type="GO" id="GO:0005886">
    <property type="term" value="C:plasma membrane"/>
    <property type="evidence" value="ECO:0007669"/>
    <property type="project" value="UniProtKB-SubCell"/>
</dbReference>
<evidence type="ECO:0000313" key="11">
    <source>
        <dbReference type="Proteomes" id="UP000288227"/>
    </source>
</evidence>
<proteinExistence type="predicted"/>
<dbReference type="InterPro" id="IPR011050">
    <property type="entry name" value="Pectin_lyase_fold/virulence"/>
</dbReference>
<dbReference type="AlphaFoldDB" id="A0A401UDG0"/>
<dbReference type="PANTHER" id="PTHR46769:SF2">
    <property type="entry name" value="FIBROCYSTIN-L ISOFORM 2 PRECURSOR-RELATED"/>
    <property type="match status" value="1"/>
</dbReference>